<keyword evidence="12" id="KW-1185">Reference proteome</keyword>
<dbReference type="AlphaFoldDB" id="U7UU32"/>
<dbReference type="GO" id="GO:0000162">
    <property type="term" value="P:L-tryptophan biosynthetic process"/>
    <property type="evidence" value="ECO:0007669"/>
    <property type="project" value="UniProtKB-UniRule"/>
</dbReference>
<dbReference type="PROSITE" id="PS00614">
    <property type="entry name" value="IGPS"/>
    <property type="match status" value="1"/>
</dbReference>
<organism evidence="11 12">
    <name type="scientific">Megasphaera vaginalis</name>
    <name type="common">ex Srinivasan et al. 2021</name>
    <dbReference type="NCBI Taxonomy" id="1111454"/>
    <lineage>
        <taxon>Bacteria</taxon>
        <taxon>Bacillati</taxon>
        <taxon>Bacillota</taxon>
        <taxon>Negativicutes</taxon>
        <taxon>Veillonellales</taxon>
        <taxon>Veillonellaceae</taxon>
        <taxon>Megasphaera</taxon>
    </lineage>
</organism>
<dbReference type="EMBL" id="AWXA01000004">
    <property type="protein sequence ID" value="ERT62409.1"/>
    <property type="molecule type" value="Genomic_DNA"/>
</dbReference>
<dbReference type="PATRIC" id="fig|1111454.3.peg.131"/>
<dbReference type="STRING" id="1111454.HMPREF1250_1307"/>
<dbReference type="GO" id="GO:0004640">
    <property type="term" value="F:phosphoribosylanthranilate isomerase activity"/>
    <property type="evidence" value="ECO:0007669"/>
    <property type="project" value="TreeGrafter"/>
</dbReference>
<evidence type="ECO:0000256" key="6">
    <source>
        <dbReference type="ARBA" id="ARBA00022822"/>
    </source>
</evidence>
<dbReference type="InterPro" id="IPR013798">
    <property type="entry name" value="Indole-3-glycerol_P_synth_dom"/>
</dbReference>
<dbReference type="PANTHER" id="PTHR22854:SF2">
    <property type="entry name" value="INDOLE-3-GLYCEROL-PHOSPHATE SYNTHASE"/>
    <property type="match status" value="1"/>
</dbReference>
<keyword evidence="4 9" id="KW-0028">Amino-acid biosynthesis</keyword>
<dbReference type="OrthoDB" id="9804217at2"/>
<evidence type="ECO:0000256" key="8">
    <source>
        <dbReference type="ARBA" id="ARBA00023239"/>
    </source>
</evidence>
<comment type="caution">
    <text evidence="11">The sequence shown here is derived from an EMBL/GenBank/DDBJ whole genome shotgun (WGS) entry which is preliminary data.</text>
</comment>
<dbReference type="InterPro" id="IPR001468">
    <property type="entry name" value="Indole-3-GlycerolPSynthase_CS"/>
</dbReference>
<keyword evidence="7 9" id="KW-0057">Aromatic amino acid biosynthesis</keyword>
<evidence type="ECO:0000313" key="12">
    <source>
        <dbReference type="Proteomes" id="UP000017090"/>
    </source>
</evidence>
<dbReference type="HAMAP" id="MF_00134_B">
    <property type="entry name" value="IGPS_B"/>
    <property type="match status" value="1"/>
</dbReference>
<dbReference type="InterPro" id="IPR045186">
    <property type="entry name" value="Indole-3-glycerol_P_synth"/>
</dbReference>
<keyword evidence="6 9" id="KW-0822">Tryptophan biosynthesis</keyword>
<dbReference type="FunFam" id="3.20.20.70:FF:000024">
    <property type="entry name" value="Indole-3-glycerol phosphate synthase"/>
    <property type="match status" value="1"/>
</dbReference>
<dbReference type="NCBIfam" id="NF001377">
    <property type="entry name" value="PRK00278.2-4"/>
    <property type="match status" value="1"/>
</dbReference>
<proteinExistence type="inferred from homology"/>
<dbReference type="CDD" id="cd00331">
    <property type="entry name" value="IGPS"/>
    <property type="match status" value="1"/>
</dbReference>
<protein>
    <recommendedName>
        <fullName evidence="9">Indole-3-glycerol phosphate synthase</fullName>
        <shortName evidence="9">IGPS</shortName>
        <ecNumber evidence="9">4.1.1.48</ecNumber>
    </recommendedName>
</protein>
<dbReference type="Gene3D" id="3.20.20.70">
    <property type="entry name" value="Aldolase class I"/>
    <property type="match status" value="1"/>
</dbReference>
<evidence type="ECO:0000256" key="1">
    <source>
        <dbReference type="ARBA" id="ARBA00001633"/>
    </source>
</evidence>
<dbReference type="Proteomes" id="UP000017090">
    <property type="component" value="Unassembled WGS sequence"/>
</dbReference>
<dbReference type="EC" id="4.1.1.48" evidence="9"/>
<evidence type="ECO:0000256" key="9">
    <source>
        <dbReference type="HAMAP-Rule" id="MF_00134"/>
    </source>
</evidence>
<gene>
    <name evidence="9 11" type="primary">trpC</name>
    <name evidence="11" type="ORF">HMPREF1250_1307</name>
</gene>
<dbReference type="eggNOG" id="COG0134">
    <property type="taxonomic scope" value="Bacteria"/>
</dbReference>
<dbReference type="SUPFAM" id="SSF51366">
    <property type="entry name" value="Ribulose-phoshate binding barrel"/>
    <property type="match status" value="1"/>
</dbReference>
<dbReference type="RefSeq" id="WP_023052584.1">
    <property type="nucleotide sequence ID" value="NZ_AWXA01000004.1"/>
</dbReference>
<dbReference type="InterPro" id="IPR011060">
    <property type="entry name" value="RibuloseP-bd_barrel"/>
</dbReference>
<reference evidence="11 12" key="1">
    <citation type="submission" date="2013-09" db="EMBL/GenBank/DDBJ databases">
        <authorList>
            <person name="Durkin A.S."/>
            <person name="Haft D.R."/>
            <person name="McCorrison J."/>
            <person name="Torralba M."/>
            <person name="Gillis M."/>
            <person name="Haft D.H."/>
            <person name="Methe B."/>
            <person name="Sutton G."/>
            <person name="Nelson K.E."/>
        </authorList>
    </citation>
    <scope>NUCLEOTIDE SEQUENCE [LARGE SCALE GENOMIC DNA]</scope>
    <source>
        <strain evidence="11 12">BV3C16-1</strain>
    </source>
</reference>
<dbReference type="PANTHER" id="PTHR22854">
    <property type="entry name" value="TRYPTOPHAN BIOSYNTHESIS PROTEIN"/>
    <property type="match status" value="1"/>
</dbReference>
<evidence type="ECO:0000256" key="2">
    <source>
        <dbReference type="ARBA" id="ARBA00004696"/>
    </source>
</evidence>
<sequence length="262" mass="28169">MILDDLKAAALRNVAADRAIVSAEVMKARALSLPTQRDFPFQKAIAQPGMSFICEVKKASPSKGVIAEEFPYRSIAAAYEAAGAAAVSVLTEREYFQGSTTHLREIAAAVSIPVLRKDVIVDAYQIYEAKACGASAILLICAVLCDDELQPFHELATALGLSVLVEAHDEAEIDRALACGATIIGVNNRNLRDFSVSLDTSLILRKRVPPSVLFVAESGIKTRADVQRLEAAGADAVLIGETLMRSRDKKRDLAMLAGREEV</sequence>
<evidence type="ECO:0000256" key="7">
    <source>
        <dbReference type="ARBA" id="ARBA00023141"/>
    </source>
</evidence>
<keyword evidence="8 9" id="KW-0456">Lyase</keyword>
<feature type="domain" description="Indole-3-glycerol phosphate synthase" evidence="10">
    <location>
        <begin position="4"/>
        <end position="253"/>
    </location>
</feature>
<accession>U7UU32</accession>
<evidence type="ECO:0000313" key="11">
    <source>
        <dbReference type="EMBL" id="ERT62409.1"/>
    </source>
</evidence>
<name>U7UU32_9FIRM</name>
<evidence type="ECO:0000256" key="3">
    <source>
        <dbReference type="ARBA" id="ARBA00008737"/>
    </source>
</evidence>
<evidence type="ECO:0000259" key="10">
    <source>
        <dbReference type="Pfam" id="PF00218"/>
    </source>
</evidence>
<comment type="catalytic activity">
    <reaction evidence="1 9">
        <text>1-(2-carboxyphenylamino)-1-deoxy-D-ribulose 5-phosphate + H(+) = (1S,2R)-1-C-(indol-3-yl)glycerol 3-phosphate + CO2 + H2O</text>
        <dbReference type="Rhea" id="RHEA:23476"/>
        <dbReference type="ChEBI" id="CHEBI:15377"/>
        <dbReference type="ChEBI" id="CHEBI:15378"/>
        <dbReference type="ChEBI" id="CHEBI:16526"/>
        <dbReference type="ChEBI" id="CHEBI:58613"/>
        <dbReference type="ChEBI" id="CHEBI:58866"/>
        <dbReference type="EC" id="4.1.1.48"/>
    </reaction>
</comment>
<comment type="pathway">
    <text evidence="2 9">Amino-acid biosynthesis; L-tryptophan biosynthesis; L-tryptophan from chorismate: step 4/5.</text>
</comment>
<dbReference type="GO" id="GO:0004425">
    <property type="term" value="F:indole-3-glycerol-phosphate synthase activity"/>
    <property type="evidence" value="ECO:0007669"/>
    <property type="project" value="UniProtKB-UniRule"/>
</dbReference>
<comment type="similarity">
    <text evidence="3 9">Belongs to the TrpC family.</text>
</comment>
<evidence type="ECO:0000256" key="5">
    <source>
        <dbReference type="ARBA" id="ARBA00022793"/>
    </source>
</evidence>
<keyword evidence="5 9" id="KW-0210">Decarboxylase</keyword>
<dbReference type="Pfam" id="PF00218">
    <property type="entry name" value="IGPS"/>
    <property type="match status" value="1"/>
</dbReference>
<evidence type="ECO:0000256" key="4">
    <source>
        <dbReference type="ARBA" id="ARBA00022605"/>
    </source>
</evidence>
<dbReference type="InterPro" id="IPR013785">
    <property type="entry name" value="Aldolase_TIM"/>
</dbReference>
<dbReference type="UniPathway" id="UPA00035">
    <property type="reaction ID" value="UER00043"/>
</dbReference>